<organism evidence="1 2">
    <name type="scientific">Papaver atlanticum</name>
    <dbReference type="NCBI Taxonomy" id="357466"/>
    <lineage>
        <taxon>Eukaryota</taxon>
        <taxon>Viridiplantae</taxon>
        <taxon>Streptophyta</taxon>
        <taxon>Embryophyta</taxon>
        <taxon>Tracheophyta</taxon>
        <taxon>Spermatophyta</taxon>
        <taxon>Magnoliopsida</taxon>
        <taxon>Ranunculales</taxon>
        <taxon>Papaveraceae</taxon>
        <taxon>Papaveroideae</taxon>
        <taxon>Papaver</taxon>
    </lineage>
</organism>
<dbReference type="AlphaFoldDB" id="A0AAD4TC27"/>
<comment type="caution">
    <text evidence="1">The sequence shown here is derived from an EMBL/GenBank/DDBJ whole genome shotgun (WGS) entry which is preliminary data.</text>
</comment>
<gene>
    <name evidence="1" type="ORF">MKW98_021596</name>
</gene>
<keyword evidence="2" id="KW-1185">Reference proteome</keyword>
<evidence type="ECO:0008006" key="3">
    <source>
        <dbReference type="Google" id="ProtNLM"/>
    </source>
</evidence>
<accession>A0AAD4TC27</accession>
<proteinExistence type="predicted"/>
<name>A0AAD4TC27_9MAGN</name>
<reference evidence="1" key="1">
    <citation type="submission" date="2022-04" db="EMBL/GenBank/DDBJ databases">
        <title>A functionally conserved STORR gene fusion in Papaver species that diverged 16.8 million years ago.</title>
        <authorList>
            <person name="Catania T."/>
        </authorList>
    </citation>
    <scope>NUCLEOTIDE SEQUENCE</scope>
    <source>
        <strain evidence="1">S-188037</strain>
    </source>
</reference>
<protein>
    <recommendedName>
        <fullName evidence="3">F-box associated domain-containing protein</fullName>
    </recommendedName>
</protein>
<evidence type="ECO:0000313" key="1">
    <source>
        <dbReference type="EMBL" id="KAI3948990.1"/>
    </source>
</evidence>
<dbReference type="Proteomes" id="UP001202328">
    <property type="component" value="Unassembled WGS sequence"/>
</dbReference>
<evidence type="ECO:0000313" key="2">
    <source>
        <dbReference type="Proteomes" id="UP001202328"/>
    </source>
</evidence>
<dbReference type="EMBL" id="JAJJMB010003208">
    <property type="protein sequence ID" value="KAI3948990.1"/>
    <property type="molecule type" value="Genomic_DNA"/>
</dbReference>
<sequence>MSCGENFFNPESGLRDYVPTDPEVIIAFDVGSEKFRVIPIPSFILDDPGEKMSNGPIAMLILGGRITLIYQMSSRIVKLWMLDDDGVEKRLENCRGKGSSNWRSETITLPNHAKYFKFHGFATNVHDKLGQLFSYDRKTEIWEEIEMDRSFLLLPLLHGRSLFTTYSESLFPVQPQQEKSRQSELVF</sequence>